<feature type="domain" description="Choice-of-anchor A" evidence="4">
    <location>
        <begin position="44"/>
        <end position="322"/>
    </location>
</feature>
<dbReference type="RefSeq" id="WP_344438134.1">
    <property type="nucleotide sequence ID" value="NZ_BAAALF010000003.1"/>
</dbReference>
<feature type="compositionally biased region" description="Low complexity" evidence="1">
    <location>
        <begin position="354"/>
        <end position="430"/>
    </location>
</feature>
<feature type="region of interest" description="Disordered" evidence="1">
    <location>
        <begin position="336"/>
        <end position="430"/>
    </location>
</feature>
<evidence type="ECO:0000256" key="1">
    <source>
        <dbReference type="SAM" id="MobiDB-lite"/>
    </source>
</evidence>
<feature type="chain" id="PRO_5046334392" description="Choice-of-anchor A domain-containing protein" evidence="3">
    <location>
        <begin position="26"/>
        <end position="473"/>
    </location>
</feature>
<dbReference type="Pfam" id="PF20597">
    <property type="entry name" value="pAdhesive_15"/>
    <property type="match status" value="1"/>
</dbReference>
<keyword evidence="3" id="KW-0732">Signal</keyword>
<dbReference type="NCBIfam" id="TIGR04215">
    <property type="entry name" value="choice_anch_A"/>
    <property type="match status" value="1"/>
</dbReference>
<dbReference type="EMBL" id="BAAALF010000003">
    <property type="protein sequence ID" value="GAA1216852.1"/>
    <property type="molecule type" value="Genomic_DNA"/>
</dbReference>
<keyword evidence="2" id="KW-0472">Membrane</keyword>
<keyword evidence="2" id="KW-0812">Transmembrane</keyword>
<dbReference type="Proteomes" id="UP001500037">
    <property type="component" value="Unassembled WGS sequence"/>
</dbReference>
<keyword evidence="2" id="KW-1133">Transmembrane helix</keyword>
<comment type="caution">
    <text evidence="5">The sequence shown here is derived from an EMBL/GenBank/DDBJ whole genome shotgun (WGS) entry which is preliminary data.</text>
</comment>
<organism evidence="5 6">
    <name type="scientific">Kitasatospora nipponensis</name>
    <dbReference type="NCBI Taxonomy" id="258049"/>
    <lineage>
        <taxon>Bacteria</taxon>
        <taxon>Bacillati</taxon>
        <taxon>Actinomycetota</taxon>
        <taxon>Actinomycetes</taxon>
        <taxon>Kitasatosporales</taxon>
        <taxon>Streptomycetaceae</taxon>
        <taxon>Kitasatospora</taxon>
    </lineage>
</organism>
<gene>
    <name evidence="5" type="ORF">GCM10009665_03420</name>
</gene>
<feature type="compositionally biased region" description="Pro residues" evidence="1">
    <location>
        <begin position="336"/>
        <end position="353"/>
    </location>
</feature>
<reference evidence="5 6" key="1">
    <citation type="journal article" date="2019" name="Int. J. Syst. Evol. Microbiol.">
        <title>The Global Catalogue of Microorganisms (GCM) 10K type strain sequencing project: providing services to taxonomists for standard genome sequencing and annotation.</title>
        <authorList>
            <consortium name="The Broad Institute Genomics Platform"/>
            <consortium name="The Broad Institute Genome Sequencing Center for Infectious Disease"/>
            <person name="Wu L."/>
            <person name="Ma J."/>
        </authorList>
    </citation>
    <scope>NUCLEOTIDE SEQUENCE [LARGE SCALE GENOMIC DNA]</scope>
    <source>
        <strain evidence="5 6">JCM 13004</strain>
    </source>
</reference>
<accession>A0ABN1VMD1</accession>
<proteinExistence type="predicted"/>
<feature type="transmembrane region" description="Helical" evidence="2">
    <location>
        <begin position="444"/>
        <end position="464"/>
    </location>
</feature>
<evidence type="ECO:0000256" key="3">
    <source>
        <dbReference type="SAM" id="SignalP"/>
    </source>
</evidence>
<evidence type="ECO:0000313" key="6">
    <source>
        <dbReference type="Proteomes" id="UP001500037"/>
    </source>
</evidence>
<keyword evidence="6" id="KW-1185">Reference proteome</keyword>
<evidence type="ECO:0000256" key="2">
    <source>
        <dbReference type="SAM" id="Phobius"/>
    </source>
</evidence>
<feature type="signal peptide" evidence="3">
    <location>
        <begin position="1"/>
        <end position="25"/>
    </location>
</feature>
<protein>
    <recommendedName>
        <fullName evidence="4">Choice-of-anchor A domain-containing protein</fullName>
    </recommendedName>
</protein>
<name>A0ABN1VMD1_9ACTN</name>
<sequence length="473" mass="45102">MRISVPAAALALGGSLALGALVAPAALATPAVPVTPAAATCQGFGVAGLYGEFVEGDDSHGPDAEGAVAVGGNADFGHGFSVGQELTDAQVKALPGGNALVVGGNITVGDGNTEVMKGNGVYAGRKFGAGRLEGHAGTVVHGPSPIDFAAEFATLRGLSAALAARGASAGSTVLAEGSGAAATLTLTGTDSAYNGFVVSAAQLEGARAIRLKVPAGAVAVVTVTGEGYDSRSAGTTSMWLWDHTKQGYVLDDKLQSADGGAVRAALLWNLPTATTVVKNSALAWAGSVLAPDAAFDLGTGGPVNGSVIARSLTGSGGAETHHSPFTACLPVPPVPSGAPSLPPTVPSSSPPSGGPAAPSAPVSTPSTPGSTPGGPSTPGVTASPTAPTAHPATTPAGARPSGSAPAPAAVATTPSGGAVATPGAASPSPAAPHGGLAFTGADGIVPLTVGGLLVLAAGGGIVLATRRRAARKS</sequence>
<dbReference type="InterPro" id="IPR026588">
    <property type="entry name" value="Choice_anch_A"/>
</dbReference>
<evidence type="ECO:0000313" key="5">
    <source>
        <dbReference type="EMBL" id="GAA1216852.1"/>
    </source>
</evidence>
<evidence type="ECO:0000259" key="4">
    <source>
        <dbReference type="Pfam" id="PF20597"/>
    </source>
</evidence>